<reference evidence="2 3" key="1">
    <citation type="submission" date="2018-04" db="EMBL/GenBank/DDBJ databases">
        <title>Genomic Encyclopedia of Type Strains, Phase IV (KMG-IV): sequencing the most valuable type-strain genomes for metagenomic binning, comparative biology and taxonomic classification.</title>
        <authorList>
            <person name="Goeker M."/>
        </authorList>
    </citation>
    <scope>NUCLEOTIDE SEQUENCE [LARGE SCALE GENOMIC DNA]</scope>
    <source>
        <strain evidence="2 3">DSM 14823</strain>
    </source>
</reference>
<comment type="caution">
    <text evidence="2">The sequence shown here is derived from an EMBL/GenBank/DDBJ whole genome shotgun (WGS) entry which is preliminary data.</text>
</comment>
<dbReference type="EMBL" id="JABAEW010000020">
    <property type="protein sequence ID" value="NMD87175.1"/>
    <property type="molecule type" value="Genomic_DNA"/>
</dbReference>
<accession>A0A2U1AVX3</accession>
<protein>
    <submittedName>
        <fullName evidence="1">DUF177 domain-containing protein</fullName>
    </submittedName>
</protein>
<gene>
    <name evidence="2" type="ORF">C8D82_1169</name>
    <name evidence="1" type="ORF">HF882_11325</name>
</gene>
<dbReference type="EMBL" id="QEKH01000016">
    <property type="protein sequence ID" value="PVY40558.1"/>
    <property type="molecule type" value="Genomic_DNA"/>
</dbReference>
<dbReference type="PANTHER" id="PTHR34374">
    <property type="entry name" value="LARGE RIBOSOMAL RNA SUBUNIT ACCUMULATION PROTEIN YCED HOMOLOG 1, CHLOROPLASTIC"/>
    <property type="match status" value="1"/>
</dbReference>
<dbReference type="Proteomes" id="UP000576225">
    <property type="component" value="Unassembled WGS sequence"/>
</dbReference>
<dbReference type="InterPro" id="IPR003772">
    <property type="entry name" value="YceD"/>
</dbReference>
<dbReference type="GeneID" id="78295562"/>
<dbReference type="RefSeq" id="WP_116884263.1">
    <property type="nucleotide sequence ID" value="NZ_JABAEW010000020.1"/>
</dbReference>
<evidence type="ECO:0000313" key="2">
    <source>
        <dbReference type="EMBL" id="PVY40558.1"/>
    </source>
</evidence>
<dbReference type="Proteomes" id="UP000245959">
    <property type="component" value="Unassembled WGS sequence"/>
</dbReference>
<dbReference type="Pfam" id="PF02620">
    <property type="entry name" value="YceD"/>
    <property type="match status" value="1"/>
</dbReference>
<dbReference type="AlphaFoldDB" id="A0A2U1AVX3"/>
<reference evidence="1 4" key="2">
    <citation type="submission" date="2020-04" db="EMBL/GenBank/DDBJ databases">
        <authorList>
            <person name="Hitch T.C.A."/>
            <person name="Wylensek D."/>
            <person name="Clavel T."/>
        </authorList>
    </citation>
    <scope>NUCLEOTIDE SEQUENCE [LARGE SCALE GENOMIC DNA]</scope>
    <source>
        <strain evidence="1 4">COR2-253-APC-1A</strain>
    </source>
</reference>
<evidence type="ECO:0000313" key="1">
    <source>
        <dbReference type="EMBL" id="NMD87175.1"/>
    </source>
</evidence>
<evidence type="ECO:0000313" key="3">
    <source>
        <dbReference type="Proteomes" id="UP000245959"/>
    </source>
</evidence>
<organism evidence="2 3">
    <name type="scientific">Victivallis vadensis</name>
    <dbReference type="NCBI Taxonomy" id="172901"/>
    <lineage>
        <taxon>Bacteria</taxon>
        <taxon>Pseudomonadati</taxon>
        <taxon>Lentisphaerota</taxon>
        <taxon>Lentisphaeria</taxon>
        <taxon>Victivallales</taxon>
        <taxon>Victivallaceae</taxon>
        <taxon>Victivallis</taxon>
    </lineage>
</organism>
<dbReference type="PANTHER" id="PTHR34374:SF1">
    <property type="entry name" value="LARGE RIBOSOMAL RNA SUBUNIT ACCUMULATION PROTEIN YCED HOMOLOG 1, CHLOROPLASTIC"/>
    <property type="match status" value="1"/>
</dbReference>
<name>A0A2U1AVX3_9BACT</name>
<evidence type="ECO:0000313" key="4">
    <source>
        <dbReference type="Proteomes" id="UP000576225"/>
    </source>
</evidence>
<proteinExistence type="predicted"/>
<sequence length="154" mass="16546">MIKFSVARLEKEPIELTGSEPAEFLEIEPGELLAVSAPVEYDLNLKAVSGGALVEGQVSTELSGICGRCLEPVTRHVKNDGICLFLELGDQDEMDISEEIRAEMLLELPMTLLCSDDCAGLCPVCGCNLNKTSCNCAEPPSGPSCWDALDNLQL</sequence>
<keyword evidence="3" id="KW-1185">Reference proteome</keyword>